<sequence length="79" mass="8979">ITNPLRVTFTDSTPFPSSLKPQMDPKAGTAHMKSSNDMENHVYVKAKSCVSEHFKLHTHLVISHISSWIIRLLCNIVYE</sequence>
<dbReference type="Ensembl" id="ENSOKIT00005038526.1">
    <property type="protein sequence ID" value="ENSOKIP00005036469.1"/>
    <property type="gene ID" value="ENSOKIG00005015592.1"/>
</dbReference>
<name>A0A8C7G1P1_ONCKI</name>
<dbReference type="GeneTree" id="ENSGT01000000220289"/>
<dbReference type="AlphaFoldDB" id="A0A8C7G1P1"/>
<organism evidence="2 3">
    <name type="scientific">Oncorhynchus kisutch</name>
    <name type="common">Coho salmon</name>
    <name type="synonym">Salmo kisutch</name>
    <dbReference type="NCBI Taxonomy" id="8019"/>
    <lineage>
        <taxon>Eukaryota</taxon>
        <taxon>Metazoa</taxon>
        <taxon>Chordata</taxon>
        <taxon>Craniata</taxon>
        <taxon>Vertebrata</taxon>
        <taxon>Euteleostomi</taxon>
        <taxon>Actinopterygii</taxon>
        <taxon>Neopterygii</taxon>
        <taxon>Teleostei</taxon>
        <taxon>Protacanthopterygii</taxon>
        <taxon>Salmoniformes</taxon>
        <taxon>Salmonidae</taxon>
        <taxon>Salmoninae</taxon>
        <taxon>Oncorhynchus</taxon>
    </lineage>
</organism>
<protein>
    <submittedName>
        <fullName evidence="2">Uncharacterized protein</fullName>
    </submittedName>
</protein>
<keyword evidence="3" id="KW-1185">Reference proteome</keyword>
<evidence type="ECO:0000256" key="1">
    <source>
        <dbReference type="SAM" id="MobiDB-lite"/>
    </source>
</evidence>
<dbReference type="Proteomes" id="UP000694557">
    <property type="component" value="Unassembled WGS sequence"/>
</dbReference>
<evidence type="ECO:0000313" key="3">
    <source>
        <dbReference type="Proteomes" id="UP000694557"/>
    </source>
</evidence>
<proteinExistence type="predicted"/>
<evidence type="ECO:0000313" key="2">
    <source>
        <dbReference type="Ensembl" id="ENSOKIP00005036469.1"/>
    </source>
</evidence>
<feature type="region of interest" description="Disordered" evidence="1">
    <location>
        <begin position="1"/>
        <end position="33"/>
    </location>
</feature>
<reference evidence="2" key="2">
    <citation type="submission" date="2025-09" db="UniProtKB">
        <authorList>
            <consortium name="Ensembl"/>
        </authorList>
    </citation>
    <scope>IDENTIFICATION</scope>
</reference>
<reference evidence="2" key="1">
    <citation type="submission" date="2025-08" db="UniProtKB">
        <authorList>
            <consortium name="Ensembl"/>
        </authorList>
    </citation>
    <scope>IDENTIFICATION</scope>
</reference>
<accession>A0A8C7G1P1</accession>
<feature type="compositionally biased region" description="Polar residues" evidence="1">
    <location>
        <begin position="1"/>
        <end position="20"/>
    </location>
</feature>